<dbReference type="InterPro" id="IPR046879">
    <property type="entry name" value="KANL3/Tex30_Abhydrolase"/>
</dbReference>
<dbReference type="CTD" id="93081"/>
<dbReference type="Proteomes" id="UP000001595">
    <property type="component" value="Chromosome 13"/>
</dbReference>
<evidence type="ECO:0000313" key="3">
    <source>
        <dbReference type="Proteomes" id="UP000001595"/>
    </source>
</evidence>
<dbReference type="GeneID" id="100433823"/>
<sequence length="355" mass="39459">MGVRKRLVRADRASEWSGGWDAERPRVEQSWVRRKRGLTFQAIRVLLRRRPPWHLPLAPLVRAYSPGMWRAGRLTLPACSAARPAHPGAWPARACVVAERCGGAGEAVASSVLVGSLKGVTAVGCPRPLLPSRVKLKIPFGNKLLDAVCLVPNKSLTYGIVLTHGASGDMNLPHLMSLASHLASHGFFCLRFTCKGLNIVHRIKAYKSVLNYLKTSGDYKLAGVFLGGRSMGSRAAASVMCHIEPDDGDDFVRGLICISYPLHHPKQQHKLRDEDLFRLKEPVLFVSGSADEMCEKNLLEKVAQKMQAPHKIHWIEKANHSMAVKGRSTNDVFKEINTQILFWIQEITEMDKKCH</sequence>
<dbReference type="InterPro" id="IPR029058">
    <property type="entry name" value="AB_hydrolase_fold"/>
</dbReference>
<dbReference type="Pfam" id="PF20408">
    <property type="entry name" value="Abhydrolase_11"/>
    <property type="match status" value="1"/>
</dbReference>
<proteinExistence type="predicted"/>
<dbReference type="KEGG" id="pon:100433823"/>
<protein>
    <submittedName>
        <fullName evidence="2">Testis expressed 30</fullName>
    </submittedName>
</protein>
<reference evidence="2" key="3">
    <citation type="submission" date="2025-09" db="UniProtKB">
        <authorList>
            <consortium name="Ensembl"/>
        </authorList>
    </citation>
    <scope>IDENTIFICATION</scope>
</reference>
<organism evidence="2 3">
    <name type="scientific">Pongo abelii</name>
    <name type="common">Sumatran orangutan</name>
    <name type="synonym">Pongo pygmaeus abelii</name>
    <dbReference type="NCBI Taxonomy" id="9601"/>
    <lineage>
        <taxon>Eukaryota</taxon>
        <taxon>Metazoa</taxon>
        <taxon>Chordata</taxon>
        <taxon>Craniata</taxon>
        <taxon>Vertebrata</taxon>
        <taxon>Euteleostomi</taxon>
        <taxon>Mammalia</taxon>
        <taxon>Eutheria</taxon>
        <taxon>Euarchontoglires</taxon>
        <taxon>Primates</taxon>
        <taxon>Haplorrhini</taxon>
        <taxon>Catarrhini</taxon>
        <taxon>Hominidae</taxon>
        <taxon>Pongo</taxon>
    </lineage>
</organism>
<evidence type="ECO:0000313" key="2">
    <source>
        <dbReference type="Ensembl" id="ENSPPYP00000031379.1"/>
    </source>
</evidence>
<dbReference type="OMA" id="EVFWLQG"/>
<keyword evidence="3" id="KW-1185">Reference proteome</keyword>
<dbReference type="Gene3D" id="3.40.50.1820">
    <property type="entry name" value="alpha/beta hydrolase"/>
    <property type="match status" value="1"/>
</dbReference>
<dbReference type="RefSeq" id="XP_002824456.2">
    <property type="nucleotide sequence ID" value="XM_002824410.4"/>
</dbReference>
<dbReference type="Ensembl" id="ENSPPYT00000057496.1">
    <property type="protein sequence ID" value="ENSPPYP00000031379.1"/>
    <property type="gene ID" value="ENSPPYG00000005482.3"/>
</dbReference>
<dbReference type="PANTHER" id="PTHR13136:SF11">
    <property type="entry name" value="TESTIS-EXPRESSED PROTEIN 30"/>
    <property type="match status" value="1"/>
</dbReference>
<dbReference type="InterPro" id="IPR026555">
    <property type="entry name" value="NSL3/Tex30"/>
</dbReference>
<reference evidence="2" key="2">
    <citation type="submission" date="2025-08" db="UniProtKB">
        <authorList>
            <consortium name="Ensembl"/>
        </authorList>
    </citation>
    <scope>IDENTIFICATION</scope>
</reference>
<feature type="domain" description="KANL3/Tex30 alpha/beta hydrolase-like" evidence="1">
    <location>
        <begin position="160"/>
        <end position="336"/>
    </location>
</feature>
<evidence type="ECO:0000259" key="1">
    <source>
        <dbReference type="Pfam" id="PF20408"/>
    </source>
</evidence>
<reference evidence="2 3" key="1">
    <citation type="submission" date="2008-02" db="EMBL/GenBank/DDBJ databases">
        <title>A 6x draft sequence assembly of the Pongo pygmaeus abelii genome.</title>
        <authorList>
            <person name="Wilson R.K."/>
            <person name="Mardis E."/>
        </authorList>
    </citation>
    <scope>NUCLEOTIDE SEQUENCE [LARGE SCALE GENOMIC DNA]</scope>
</reference>
<gene>
    <name evidence="2" type="primary">TEX30</name>
</gene>
<dbReference type="OrthoDB" id="6415022at2759"/>
<dbReference type="AlphaFoldDB" id="A0A8I5TEU1"/>
<dbReference type="GeneTree" id="ENSGT00940000162655"/>
<accession>A0A8I5TEU1</accession>
<dbReference type="PANTHER" id="PTHR13136">
    <property type="entry name" value="TESTIS DEVELOPMENT PROTEIN PRTD"/>
    <property type="match status" value="1"/>
</dbReference>
<dbReference type="SUPFAM" id="SSF53474">
    <property type="entry name" value="alpha/beta-Hydrolases"/>
    <property type="match status" value="1"/>
</dbReference>
<name>A0A8I5TEU1_PONAB</name>